<gene>
    <name evidence="10" type="ORF">HDF25_001195</name>
</gene>
<name>A0A7X0MHE5_9SPHI</name>
<dbReference type="SMART" id="SM00382">
    <property type="entry name" value="AAA"/>
    <property type="match status" value="1"/>
</dbReference>
<dbReference type="GO" id="GO:0005524">
    <property type="term" value="F:ATP binding"/>
    <property type="evidence" value="ECO:0007669"/>
    <property type="project" value="UniProtKB-KW"/>
</dbReference>
<reference evidence="10 11" key="1">
    <citation type="submission" date="2020-08" db="EMBL/GenBank/DDBJ databases">
        <title>Genomic Encyclopedia of Type Strains, Phase IV (KMG-V): Genome sequencing to study the core and pangenomes of soil and plant-associated prokaryotes.</title>
        <authorList>
            <person name="Whitman W."/>
        </authorList>
    </citation>
    <scope>NUCLEOTIDE SEQUENCE [LARGE SCALE GENOMIC DNA]</scope>
    <source>
        <strain evidence="10 11">M2T3</strain>
    </source>
</reference>
<dbReference type="PROSITE" id="PS50893">
    <property type="entry name" value="ABC_TRANSPORTER_2"/>
    <property type="match status" value="1"/>
</dbReference>
<dbReference type="GO" id="GO:0005886">
    <property type="term" value="C:plasma membrane"/>
    <property type="evidence" value="ECO:0007669"/>
    <property type="project" value="UniProtKB-SubCell"/>
</dbReference>
<feature type="transmembrane region" description="Helical" evidence="7">
    <location>
        <begin position="140"/>
        <end position="161"/>
    </location>
</feature>
<accession>A0A7X0MHE5</accession>
<keyword evidence="3" id="KW-0547">Nucleotide-binding</keyword>
<dbReference type="Pfam" id="PF00005">
    <property type="entry name" value="ABC_tran"/>
    <property type="match status" value="1"/>
</dbReference>
<comment type="caution">
    <text evidence="10">The sequence shown here is derived from an EMBL/GenBank/DDBJ whole genome shotgun (WGS) entry which is preliminary data.</text>
</comment>
<evidence type="ECO:0000256" key="7">
    <source>
        <dbReference type="SAM" id="Phobius"/>
    </source>
</evidence>
<evidence type="ECO:0000313" key="11">
    <source>
        <dbReference type="Proteomes" id="UP000521017"/>
    </source>
</evidence>
<evidence type="ECO:0000256" key="4">
    <source>
        <dbReference type="ARBA" id="ARBA00022840"/>
    </source>
</evidence>
<dbReference type="AlphaFoldDB" id="A0A7X0MHE5"/>
<proteinExistence type="predicted"/>
<evidence type="ECO:0000256" key="6">
    <source>
        <dbReference type="ARBA" id="ARBA00023136"/>
    </source>
</evidence>
<dbReference type="InterPro" id="IPR011527">
    <property type="entry name" value="ABC1_TM_dom"/>
</dbReference>
<dbReference type="InterPro" id="IPR039421">
    <property type="entry name" value="Type_1_exporter"/>
</dbReference>
<dbReference type="Gene3D" id="1.20.1560.10">
    <property type="entry name" value="ABC transporter type 1, transmembrane domain"/>
    <property type="match status" value="1"/>
</dbReference>
<dbReference type="InterPro" id="IPR003439">
    <property type="entry name" value="ABC_transporter-like_ATP-bd"/>
</dbReference>
<dbReference type="InterPro" id="IPR027417">
    <property type="entry name" value="P-loop_NTPase"/>
</dbReference>
<keyword evidence="2 7" id="KW-0812">Transmembrane</keyword>
<evidence type="ECO:0000256" key="5">
    <source>
        <dbReference type="ARBA" id="ARBA00022989"/>
    </source>
</evidence>
<comment type="subcellular location">
    <subcellularLocation>
        <location evidence="1">Cell membrane</location>
        <topology evidence="1">Multi-pass membrane protein</topology>
    </subcellularLocation>
</comment>
<evidence type="ECO:0000256" key="1">
    <source>
        <dbReference type="ARBA" id="ARBA00004651"/>
    </source>
</evidence>
<evidence type="ECO:0000256" key="3">
    <source>
        <dbReference type="ARBA" id="ARBA00022741"/>
    </source>
</evidence>
<dbReference type="SUPFAM" id="SSF90123">
    <property type="entry name" value="ABC transporter transmembrane region"/>
    <property type="match status" value="1"/>
</dbReference>
<dbReference type="PROSITE" id="PS50929">
    <property type="entry name" value="ABC_TM1F"/>
    <property type="match status" value="1"/>
</dbReference>
<keyword evidence="6 7" id="KW-0472">Membrane</keyword>
<feature type="transmembrane region" description="Helical" evidence="7">
    <location>
        <begin position="248"/>
        <end position="267"/>
    </location>
</feature>
<sequence>MKEQMTSGKLIRKFSRYFRPYLFLEISLILLLIISSVGSLATPYALKIIIDDIFPHGNLNDLVLLLSILVGIYIIRIVSTVFSDILQVKISQKIVSDIRFDMLGNLLNRPVEFYKRTNSGEILYIFMNDIQNIQNALSSLIILLLNDGLTLIGIVVMLGILNLKLTLISLLCLPIILFSLKKFTPLLQESFKKVQQMEEKLNVFFIERMKNIRVIKSFNTFFYELQKLSSIQSGLLGAYLRSVKVSSLNSNIITFFVAIGPIIVLIMGGKDVFNGLMTIGSLIAFIQYLNRLYAPTINIMKSYDQLTKALVSMERVIDYIGDGTSALPIAETKSKEGLKVETISINRLSLSFDGKKVLENIDMTFETGKIYGITGPSGSGKSSIINLLCGFMEPSEGVITVNNKIPLNQIQDWTSHVGLIEKENQLFSGNILENLLYGSFSASREDIDFAIESGRFKSVLEDLESGENTIINDNGSILSDGQKQRVSIVRTLLKKPALIIFDEATSSLDSKLELEIIDKLKLHYKDSIIIIITHRLSSVKSFDHVYDISQELYVN</sequence>
<feature type="transmembrane region" description="Helical" evidence="7">
    <location>
        <begin position="21"/>
        <end position="42"/>
    </location>
</feature>
<dbReference type="SUPFAM" id="SSF52540">
    <property type="entry name" value="P-loop containing nucleoside triphosphate hydrolases"/>
    <property type="match status" value="1"/>
</dbReference>
<dbReference type="Proteomes" id="UP000521017">
    <property type="component" value="Unassembled WGS sequence"/>
</dbReference>
<dbReference type="GO" id="GO:0016887">
    <property type="term" value="F:ATP hydrolysis activity"/>
    <property type="evidence" value="ECO:0007669"/>
    <property type="project" value="InterPro"/>
</dbReference>
<feature type="transmembrane region" description="Helical" evidence="7">
    <location>
        <begin position="273"/>
        <end position="293"/>
    </location>
</feature>
<organism evidence="10 11">
    <name type="scientific">Pedobacter cryoconitis</name>
    <dbReference type="NCBI Taxonomy" id="188932"/>
    <lineage>
        <taxon>Bacteria</taxon>
        <taxon>Pseudomonadati</taxon>
        <taxon>Bacteroidota</taxon>
        <taxon>Sphingobacteriia</taxon>
        <taxon>Sphingobacteriales</taxon>
        <taxon>Sphingobacteriaceae</taxon>
        <taxon>Pedobacter</taxon>
    </lineage>
</organism>
<dbReference type="InterPro" id="IPR036640">
    <property type="entry name" value="ABC1_TM_sf"/>
</dbReference>
<feature type="domain" description="ABC transporter" evidence="8">
    <location>
        <begin position="340"/>
        <end position="554"/>
    </location>
</feature>
<keyword evidence="4" id="KW-0067">ATP-binding</keyword>
<dbReference type="EMBL" id="JACHCC010000003">
    <property type="protein sequence ID" value="MBB6499054.1"/>
    <property type="molecule type" value="Genomic_DNA"/>
</dbReference>
<dbReference type="RefSeq" id="WP_184623741.1">
    <property type="nucleotide sequence ID" value="NZ_JACHCC010000003.1"/>
</dbReference>
<evidence type="ECO:0000313" key="10">
    <source>
        <dbReference type="EMBL" id="MBB6499054.1"/>
    </source>
</evidence>
<feature type="transmembrane region" description="Helical" evidence="7">
    <location>
        <begin position="167"/>
        <end position="187"/>
    </location>
</feature>
<dbReference type="PANTHER" id="PTHR43394">
    <property type="entry name" value="ATP-DEPENDENT PERMEASE MDL1, MITOCHONDRIAL"/>
    <property type="match status" value="1"/>
</dbReference>
<evidence type="ECO:0000259" key="8">
    <source>
        <dbReference type="PROSITE" id="PS50893"/>
    </source>
</evidence>
<evidence type="ECO:0000259" key="9">
    <source>
        <dbReference type="PROSITE" id="PS50929"/>
    </source>
</evidence>
<dbReference type="PANTHER" id="PTHR43394:SF1">
    <property type="entry name" value="ATP-BINDING CASSETTE SUB-FAMILY B MEMBER 10, MITOCHONDRIAL"/>
    <property type="match status" value="1"/>
</dbReference>
<feature type="domain" description="ABC transmembrane type-1" evidence="9">
    <location>
        <begin position="28"/>
        <end position="308"/>
    </location>
</feature>
<keyword evidence="5 7" id="KW-1133">Transmembrane helix</keyword>
<dbReference type="CDD" id="cd07346">
    <property type="entry name" value="ABC_6TM_exporters"/>
    <property type="match status" value="1"/>
</dbReference>
<feature type="transmembrane region" description="Helical" evidence="7">
    <location>
        <begin position="62"/>
        <end position="83"/>
    </location>
</feature>
<protein>
    <submittedName>
        <fullName evidence="10">ABC-type multidrug transport system fused ATPase/permease subunit</fullName>
    </submittedName>
</protein>
<dbReference type="GO" id="GO:0015421">
    <property type="term" value="F:ABC-type oligopeptide transporter activity"/>
    <property type="evidence" value="ECO:0007669"/>
    <property type="project" value="TreeGrafter"/>
</dbReference>
<evidence type="ECO:0000256" key="2">
    <source>
        <dbReference type="ARBA" id="ARBA00022692"/>
    </source>
</evidence>
<dbReference type="Pfam" id="PF00664">
    <property type="entry name" value="ABC_membrane"/>
    <property type="match status" value="1"/>
</dbReference>
<dbReference type="Gene3D" id="3.40.50.300">
    <property type="entry name" value="P-loop containing nucleotide triphosphate hydrolases"/>
    <property type="match status" value="1"/>
</dbReference>
<dbReference type="InterPro" id="IPR003593">
    <property type="entry name" value="AAA+_ATPase"/>
</dbReference>